<keyword evidence="2" id="KW-1185">Reference proteome</keyword>
<evidence type="ECO:0000313" key="1">
    <source>
        <dbReference type="EMBL" id="EEF39511.1"/>
    </source>
</evidence>
<dbReference type="AlphaFoldDB" id="B9S9Z4"/>
<dbReference type="Proteomes" id="UP000008311">
    <property type="component" value="Unassembled WGS sequence"/>
</dbReference>
<accession>B9S9Z4</accession>
<dbReference type="InParanoid" id="B9S9Z4"/>
<name>B9S9Z4_RICCO</name>
<gene>
    <name evidence="1" type="ORF">RCOM_0179990</name>
</gene>
<evidence type="ECO:0000313" key="2">
    <source>
        <dbReference type="Proteomes" id="UP000008311"/>
    </source>
</evidence>
<dbReference type="EMBL" id="EQ973900">
    <property type="protein sequence ID" value="EEF39511.1"/>
    <property type="molecule type" value="Genomic_DNA"/>
</dbReference>
<proteinExistence type="predicted"/>
<organism evidence="1 2">
    <name type="scientific">Ricinus communis</name>
    <name type="common">Castor bean</name>
    <dbReference type="NCBI Taxonomy" id="3988"/>
    <lineage>
        <taxon>Eukaryota</taxon>
        <taxon>Viridiplantae</taxon>
        <taxon>Streptophyta</taxon>
        <taxon>Embryophyta</taxon>
        <taxon>Tracheophyta</taxon>
        <taxon>Spermatophyta</taxon>
        <taxon>Magnoliopsida</taxon>
        <taxon>eudicotyledons</taxon>
        <taxon>Gunneridae</taxon>
        <taxon>Pentapetalae</taxon>
        <taxon>rosids</taxon>
        <taxon>fabids</taxon>
        <taxon>Malpighiales</taxon>
        <taxon>Euphorbiaceae</taxon>
        <taxon>Acalyphoideae</taxon>
        <taxon>Acalypheae</taxon>
        <taxon>Ricinus</taxon>
    </lineage>
</organism>
<reference evidence="2" key="1">
    <citation type="journal article" date="2010" name="Nat. Biotechnol.">
        <title>Draft genome sequence of the oilseed species Ricinus communis.</title>
        <authorList>
            <person name="Chan A.P."/>
            <person name="Crabtree J."/>
            <person name="Zhao Q."/>
            <person name="Lorenzi H."/>
            <person name="Orvis J."/>
            <person name="Puiu D."/>
            <person name="Melake-Berhan A."/>
            <person name="Jones K.M."/>
            <person name="Redman J."/>
            <person name="Chen G."/>
            <person name="Cahoon E.B."/>
            <person name="Gedil M."/>
            <person name="Stanke M."/>
            <person name="Haas B.J."/>
            <person name="Wortman J.R."/>
            <person name="Fraser-Liggett C.M."/>
            <person name="Ravel J."/>
            <person name="Rabinowicz P.D."/>
        </authorList>
    </citation>
    <scope>NUCLEOTIDE SEQUENCE [LARGE SCALE GENOMIC DNA]</scope>
    <source>
        <strain evidence="2">cv. Hale</strain>
    </source>
</reference>
<sequence>MSLQVSAVPAYTLTQNALSTVKRPSSSYHPTIWRDHFLTSVSHSKETGDSNSNRSILIS</sequence>
<protein>
    <submittedName>
        <fullName evidence="1">Uncharacterized protein</fullName>
    </submittedName>
</protein>